<protein>
    <submittedName>
        <fullName evidence="2">Uncharacterized protein</fullName>
    </submittedName>
</protein>
<dbReference type="EMBL" id="CAJPDR010000012">
    <property type="protein sequence ID" value="CAF9905608.1"/>
    <property type="molecule type" value="Genomic_DNA"/>
</dbReference>
<dbReference type="AlphaFoldDB" id="A0A8H3EJE2"/>
<reference evidence="2" key="1">
    <citation type="submission" date="2021-03" db="EMBL/GenBank/DDBJ databases">
        <authorList>
            <person name="Tagirdzhanova G."/>
        </authorList>
    </citation>
    <scope>NUCLEOTIDE SEQUENCE</scope>
</reference>
<feature type="region of interest" description="Disordered" evidence="1">
    <location>
        <begin position="323"/>
        <end position="359"/>
    </location>
</feature>
<evidence type="ECO:0000256" key="1">
    <source>
        <dbReference type="SAM" id="MobiDB-lite"/>
    </source>
</evidence>
<sequence length="436" mass="48037">MVPRTETLGVQYAKNMQHFGCGVAMFQPISAGDMRPPCVGYLEKDGKWNHIANIDWQHSGGTLQVNGAGGGLDVSSGHAFIPLKRAPKKMEQLGIEWRPRTSQGVRQWTVDASANTPNTIPVGADAHIKYKSKDSFGAVLIAQKPITLTSYNDETLFQSWLSANKALLSFFHGPQLRRHGLRIITRTYTAPGCSINAWEDKDKEANMSVKAKANMMGELGGELDWTDKLTDKDWSHYSGKDRGGTVVVFFDGIEVPAWEWWLEGLKTSISRGVLAKERSASSSSHLQSNGRPKNTIRAHSYSAADQSVDERALLTEDLWGSDTPLRKHSPLSSQSPSRGRQVLSGKVESPRSVSTPTRLSKYFAYDEKPPLPAQRSKAAQVPNQRLSMMSTATYNSSASTRAQSPRVNDYETSPPVAMHRGELQRKTGSPSLRVPT</sequence>
<accession>A0A8H3EJE2</accession>
<dbReference type="OrthoDB" id="2883672at2759"/>
<gene>
    <name evidence="2" type="ORF">ALECFALPRED_001049</name>
</gene>
<comment type="caution">
    <text evidence="2">The sequence shown here is derived from an EMBL/GenBank/DDBJ whole genome shotgun (WGS) entry which is preliminary data.</text>
</comment>
<keyword evidence="3" id="KW-1185">Reference proteome</keyword>
<dbReference type="Proteomes" id="UP000664203">
    <property type="component" value="Unassembled WGS sequence"/>
</dbReference>
<organism evidence="2 3">
    <name type="scientific">Alectoria fallacina</name>
    <dbReference type="NCBI Taxonomy" id="1903189"/>
    <lineage>
        <taxon>Eukaryota</taxon>
        <taxon>Fungi</taxon>
        <taxon>Dikarya</taxon>
        <taxon>Ascomycota</taxon>
        <taxon>Pezizomycotina</taxon>
        <taxon>Lecanoromycetes</taxon>
        <taxon>OSLEUM clade</taxon>
        <taxon>Lecanoromycetidae</taxon>
        <taxon>Lecanorales</taxon>
        <taxon>Lecanorineae</taxon>
        <taxon>Parmeliaceae</taxon>
        <taxon>Alectoria</taxon>
    </lineage>
</organism>
<feature type="region of interest" description="Disordered" evidence="1">
    <location>
        <begin position="390"/>
        <end position="436"/>
    </location>
</feature>
<evidence type="ECO:0000313" key="2">
    <source>
        <dbReference type="EMBL" id="CAF9905608.1"/>
    </source>
</evidence>
<proteinExistence type="predicted"/>
<feature type="compositionally biased region" description="Polar residues" evidence="1">
    <location>
        <begin position="390"/>
        <end position="406"/>
    </location>
</feature>
<name>A0A8H3EJE2_9LECA</name>
<evidence type="ECO:0000313" key="3">
    <source>
        <dbReference type="Proteomes" id="UP000664203"/>
    </source>
</evidence>